<dbReference type="GO" id="GO:0003700">
    <property type="term" value="F:DNA-binding transcription factor activity"/>
    <property type="evidence" value="ECO:0007669"/>
    <property type="project" value="InterPro"/>
</dbReference>
<dbReference type="GO" id="GO:0005634">
    <property type="term" value="C:nucleus"/>
    <property type="evidence" value="ECO:0007669"/>
    <property type="project" value="UniProtKB-SubCell"/>
</dbReference>
<comment type="subcellular location">
    <subcellularLocation>
        <location evidence="1">Nucleus</location>
    </subcellularLocation>
</comment>
<comment type="caution">
    <text evidence="8">The sequence shown here is derived from an EMBL/GenBank/DDBJ whole genome shotgun (WGS) entry which is preliminary data.</text>
</comment>
<dbReference type="Gene3D" id="1.20.5.2050">
    <property type="match status" value="1"/>
</dbReference>
<keyword evidence="3" id="KW-0238">DNA-binding</keyword>
<protein>
    <recommendedName>
        <fullName evidence="7">AP2/ERF domain-containing protein</fullName>
    </recommendedName>
</protein>
<evidence type="ECO:0000313" key="9">
    <source>
        <dbReference type="Proteomes" id="UP000541610"/>
    </source>
</evidence>
<evidence type="ECO:0000256" key="4">
    <source>
        <dbReference type="ARBA" id="ARBA00023163"/>
    </source>
</evidence>
<feature type="region of interest" description="Disordered" evidence="6">
    <location>
        <begin position="1"/>
        <end position="86"/>
    </location>
</feature>
<evidence type="ECO:0000256" key="3">
    <source>
        <dbReference type="ARBA" id="ARBA00023125"/>
    </source>
</evidence>
<evidence type="ECO:0000313" key="8">
    <source>
        <dbReference type="EMBL" id="KAF4690083.1"/>
    </source>
</evidence>
<dbReference type="Pfam" id="PF00847">
    <property type="entry name" value="AP2"/>
    <property type="match status" value="1"/>
</dbReference>
<dbReference type="OrthoDB" id="333966at2759"/>
<evidence type="ECO:0000256" key="2">
    <source>
        <dbReference type="ARBA" id="ARBA00023015"/>
    </source>
</evidence>
<proteinExistence type="predicted"/>
<evidence type="ECO:0000256" key="1">
    <source>
        <dbReference type="ARBA" id="ARBA00004123"/>
    </source>
</evidence>
<dbReference type="InterPro" id="IPR001471">
    <property type="entry name" value="AP2/ERF_dom"/>
</dbReference>
<dbReference type="Proteomes" id="UP000541610">
    <property type="component" value="Unassembled WGS sequence"/>
</dbReference>
<name>A0A7J6P1N3_PEROL</name>
<dbReference type="AlphaFoldDB" id="A0A7J6P1N3"/>
<evidence type="ECO:0000256" key="5">
    <source>
        <dbReference type="ARBA" id="ARBA00023242"/>
    </source>
</evidence>
<keyword evidence="2" id="KW-0805">Transcription regulation</keyword>
<evidence type="ECO:0000256" key="6">
    <source>
        <dbReference type="SAM" id="MobiDB-lite"/>
    </source>
</evidence>
<evidence type="ECO:0000259" key="7">
    <source>
        <dbReference type="Pfam" id="PF00847"/>
    </source>
</evidence>
<keyword evidence="5" id="KW-0539">Nucleus</keyword>
<gene>
    <name evidence="8" type="ORF">FOZ60_000651</name>
</gene>
<feature type="compositionally biased region" description="Basic and acidic residues" evidence="6">
    <location>
        <begin position="231"/>
        <end position="243"/>
    </location>
</feature>
<keyword evidence="4" id="KW-0804">Transcription</keyword>
<feature type="compositionally biased region" description="Polar residues" evidence="6">
    <location>
        <begin position="1"/>
        <end position="11"/>
    </location>
</feature>
<feature type="region of interest" description="Disordered" evidence="6">
    <location>
        <begin position="200"/>
        <end position="261"/>
    </location>
</feature>
<feature type="domain" description="AP2/ERF" evidence="7">
    <location>
        <begin position="311"/>
        <end position="362"/>
    </location>
</feature>
<dbReference type="GO" id="GO:0003677">
    <property type="term" value="F:DNA binding"/>
    <property type="evidence" value="ECO:0007669"/>
    <property type="project" value="UniProtKB-KW"/>
</dbReference>
<organism evidence="8 9">
    <name type="scientific">Perkinsus olseni</name>
    <name type="common">Perkinsus atlanticus</name>
    <dbReference type="NCBI Taxonomy" id="32597"/>
    <lineage>
        <taxon>Eukaryota</taxon>
        <taxon>Sar</taxon>
        <taxon>Alveolata</taxon>
        <taxon>Perkinsozoa</taxon>
        <taxon>Perkinsea</taxon>
        <taxon>Perkinsida</taxon>
        <taxon>Perkinsidae</taxon>
        <taxon>Perkinsus</taxon>
    </lineage>
</organism>
<feature type="compositionally biased region" description="Low complexity" evidence="6">
    <location>
        <begin position="19"/>
        <end position="38"/>
    </location>
</feature>
<sequence>MSSPSNALNSDGRSDAQKDSTSSTTTAAAAVKDAGASTQHSPPPQQGCDFGRPQLQQQATSSTDTTATTQNHPHQEATFTRLPSAGVEPGTDPLYLLDQTLQQLVGLLGVLSRERQTLILQRRELQGEWKKFHTAKATAPRLPPTAAIPTGTSLGTVGGVGRSVLAIAPCHPRPNSSTLQRMNSMVAHANARALQAVRESYAADPSEATTRKRPAAAAAGPSMPLGWSKRSRTESSRPERPVDSTEDPIPSALPGYFKLRNGEPPTARVKWPYREEEADKEVQLLSGFPQDEIVEVQLNDPSRRRSPGKRSRHRGVSWVAQSQSWIARWMEEGKLRTKSFSSRKYGYEKALEMAEKYRRSMELKRLHSVGSDVKSEAPSPEASEVTP</sequence>
<accession>A0A7J6P1N3</accession>
<feature type="compositionally biased region" description="Low complexity" evidence="6">
    <location>
        <begin position="56"/>
        <end position="70"/>
    </location>
</feature>
<dbReference type="EMBL" id="JABANP010000107">
    <property type="protein sequence ID" value="KAF4690083.1"/>
    <property type="molecule type" value="Genomic_DNA"/>
</dbReference>
<feature type="region of interest" description="Disordered" evidence="6">
    <location>
        <begin position="365"/>
        <end position="387"/>
    </location>
</feature>
<reference evidence="8 9" key="1">
    <citation type="submission" date="2020-04" db="EMBL/GenBank/DDBJ databases">
        <title>Perkinsus olseni comparative genomics.</title>
        <authorList>
            <person name="Bogema D.R."/>
        </authorList>
    </citation>
    <scope>NUCLEOTIDE SEQUENCE [LARGE SCALE GENOMIC DNA]</scope>
    <source>
        <strain evidence="8">00978-12</strain>
    </source>
</reference>